<evidence type="ECO:0000313" key="1">
    <source>
        <dbReference type="EMBL" id="RLP79480.1"/>
    </source>
</evidence>
<reference evidence="1 2" key="1">
    <citation type="submission" date="2018-10" db="EMBL/GenBank/DDBJ databases">
        <title>Xanthobacter tagetidis genome sequencing and assembly.</title>
        <authorList>
            <person name="Maclea K.S."/>
            <person name="Goen A.E."/>
            <person name="Fatima S.A."/>
        </authorList>
    </citation>
    <scope>NUCLEOTIDE SEQUENCE [LARGE SCALE GENOMIC DNA]</scope>
    <source>
        <strain evidence="1 2">ATCC 700314</strain>
    </source>
</reference>
<evidence type="ECO:0000313" key="2">
    <source>
        <dbReference type="Proteomes" id="UP000269692"/>
    </source>
</evidence>
<comment type="caution">
    <text evidence="1">The sequence shown here is derived from an EMBL/GenBank/DDBJ whole genome shotgun (WGS) entry which is preliminary data.</text>
</comment>
<dbReference type="OrthoDB" id="8449640at2"/>
<dbReference type="RefSeq" id="WP_121622690.1">
    <property type="nucleotide sequence ID" value="NZ_JACIIW010000001.1"/>
</dbReference>
<gene>
    <name evidence="1" type="ORF">D9R14_07395</name>
</gene>
<accession>A0A3L7AIE2</accession>
<protein>
    <submittedName>
        <fullName evidence="1">Uncharacterized protein</fullName>
    </submittedName>
</protein>
<sequence length="79" mass="8397">MDDILGSAKLGNGRSIHVATLSRQTIIDAGAQHLGFGGYFLFEVASDQAVGSIDVLGKVASLEAAFRLLDIWQEHRVAA</sequence>
<name>A0A3L7AIE2_9HYPH</name>
<proteinExistence type="predicted"/>
<dbReference type="Proteomes" id="UP000269692">
    <property type="component" value="Unassembled WGS sequence"/>
</dbReference>
<organism evidence="1 2">
    <name type="scientific">Xanthobacter tagetidis</name>
    <dbReference type="NCBI Taxonomy" id="60216"/>
    <lineage>
        <taxon>Bacteria</taxon>
        <taxon>Pseudomonadati</taxon>
        <taxon>Pseudomonadota</taxon>
        <taxon>Alphaproteobacteria</taxon>
        <taxon>Hyphomicrobiales</taxon>
        <taxon>Xanthobacteraceae</taxon>
        <taxon>Xanthobacter</taxon>
    </lineage>
</organism>
<dbReference type="EMBL" id="RCTF01000005">
    <property type="protein sequence ID" value="RLP79480.1"/>
    <property type="molecule type" value="Genomic_DNA"/>
</dbReference>
<dbReference type="AlphaFoldDB" id="A0A3L7AIE2"/>
<keyword evidence="2" id="KW-1185">Reference proteome</keyword>